<organism evidence="10 11">
    <name type="scientific">Naumovozyma castellii</name>
    <name type="common">Yeast</name>
    <name type="synonym">Saccharomyces castellii</name>
    <dbReference type="NCBI Taxonomy" id="27288"/>
    <lineage>
        <taxon>Eukaryota</taxon>
        <taxon>Fungi</taxon>
        <taxon>Dikarya</taxon>
        <taxon>Ascomycota</taxon>
        <taxon>Saccharomycotina</taxon>
        <taxon>Saccharomycetes</taxon>
        <taxon>Saccharomycetales</taxon>
        <taxon>Saccharomycetaceae</taxon>
        <taxon>Naumovozyma</taxon>
    </lineage>
</organism>
<feature type="transmembrane region" description="Helical" evidence="9">
    <location>
        <begin position="253"/>
        <end position="274"/>
    </location>
</feature>
<keyword evidence="11" id="KW-1185">Reference proteome</keyword>
<dbReference type="RefSeq" id="XP_003677535.1">
    <property type="nucleotide sequence ID" value="XM_003677487.1"/>
</dbReference>
<dbReference type="CDD" id="cd09318">
    <property type="entry name" value="TDT_SSU1"/>
    <property type="match status" value="1"/>
</dbReference>
<gene>
    <name evidence="10" type="primary">NCAS0G02960</name>
    <name evidence="10" type="ordered locus">NCAS_0G02960</name>
</gene>
<dbReference type="AlphaFoldDB" id="G0VIE8"/>
<dbReference type="GO" id="GO:0000319">
    <property type="term" value="F:sulfite transmembrane transporter activity"/>
    <property type="evidence" value="ECO:0007669"/>
    <property type="project" value="TreeGrafter"/>
</dbReference>
<reference key="2">
    <citation type="submission" date="2011-08" db="EMBL/GenBank/DDBJ databases">
        <title>Genome sequence of Naumovozyma castellii.</title>
        <authorList>
            <person name="Gordon J.L."/>
            <person name="Armisen D."/>
            <person name="Proux-Wera E."/>
            <person name="OhEigeartaigh S.S."/>
            <person name="Byrne K.P."/>
            <person name="Wolfe K.H."/>
        </authorList>
    </citation>
    <scope>NUCLEOTIDE SEQUENCE</scope>
    <source>
        <strain>Type strain:CBS 4309</strain>
    </source>
</reference>
<protein>
    <recommendedName>
        <fullName evidence="12">Sulfite efflux pump SSU1</fullName>
    </recommendedName>
</protein>
<dbReference type="GeneID" id="96904848"/>
<evidence type="ECO:0000256" key="4">
    <source>
        <dbReference type="ARBA" id="ARBA00022475"/>
    </source>
</evidence>
<accession>G0VIE8</accession>
<feature type="transmembrane region" description="Helical" evidence="9">
    <location>
        <begin position="18"/>
        <end position="36"/>
    </location>
</feature>
<comment type="similarity">
    <text evidence="2">Belongs to the tellurite-resistance/dicarboxylate transporter (TDT) family.</text>
</comment>
<feature type="transmembrane region" description="Helical" evidence="9">
    <location>
        <begin position="48"/>
        <end position="73"/>
    </location>
</feature>
<feature type="transmembrane region" description="Helical" evidence="9">
    <location>
        <begin position="358"/>
        <end position="379"/>
    </location>
</feature>
<dbReference type="GO" id="GO:0005886">
    <property type="term" value="C:plasma membrane"/>
    <property type="evidence" value="ECO:0007669"/>
    <property type="project" value="UniProtKB-SubCell"/>
</dbReference>
<dbReference type="Pfam" id="PF03595">
    <property type="entry name" value="SLAC1"/>
    <property type="match status" value="1"/>
</dbReference>
<keyword evidence="4" id="KW-1003">Cell membrane</keyword>
<evidence type="ECO:0000256" key="2">
    <source>
        <dbReference type="ARBA" id="ARBA00008566"/>
    </source>
</evidence>
<dbReference type="Proteomes" id="UP000001640">
    <property type="component" value="Chromosome 7"/>
</dbReference>
<dbReference type="EMBL" id="HE576758">
    <property type="protein sequence ID" value="CCC71183.1"/>
    <property type="molecule type" value="Genomic_DNA"/>
</dbReference>
<dbReference type="OMA" id="AWHAVIM"/>
<name>G0VIE8_NAUCA</name>
<reference evidence="10 11" key="1">
    <citation type="journal article" date="2011" name="Proc. Natl. Acad. Sci. U.S.A.">
        <title>Evolutionary erosion of yeast sex chromosomes by mating-type switching accidents.</title>
        <authorList>
            <person name="Gordon J.L."/>
            <person name="Armisen D."/>
            <person name="Proux-Wera E."/>
            <person name="Oheigeartaigh S.S."/>
            <person name="Byrne K.P."/>
            <person name="Wolfe K.H."/>
        </authorList>
    </citation>
    <scope>NUCLEOTIDE SEQUENCE [LARGE SCALE GENOMIC DNA]</scope>
    <source>
        <strain evidence="11">ATCC 76901 / BCRC 22586 / CBS 4309 / NBRC 1992 / NRRL Y-12630</strain>
    </source>
</reference>
<dbReference type="FunCoup" id="G0VIE8">
    <property type="interactions" value="74"/>
</dbReference>
<feature type="transmembrane region" description="Helical" evidence="9">
    <location>
        <begin position="295"/>
        <end position="314"/>
    </location>
</feature>
<feature type="transmembrane region" description="Helical" evidence="9">
    <location>
        <begin position="177"/>
        <end position="200"/>
    </location>
</feature>
<dbReference type="PANTHER" id="PTHR31686">
    <property type="match status" value="1"/>
</dbReference>
<dbReference type="InterPro" id="IPR038665">
    <property type="entry name" value="Voltage-dep_anion_channel_sf"/>
</dbReference>
<dbReference type="HOGENOM" id="CLU_030057_6_2_1"/>
<dbReference type="InterPro" id="IPR004695">
    <property type="entry name" value="SLAC1/Mae1/Ssu1/TehA"/>
</dbReference>
<evidence type="ECO:0000256" key="3">
    <source>
        <dbReference type="ARBA" id="ARBA00022448"/>
    </source>
</evidence>
<keyword evidence="5 9" id="KW-0812">Transmembrane</keyword>
<evidence type="ECO:0000256" key="6">
    <source>
        <dbReference type="ARBA" id="ARBA00022989"/>
    </source>
</evidence>
<evidence type="ECO:0000256" key="8">
    <source>
        <dbReference type="SAM" id="MobiDB-lite"/>
    </source>
</evidence>
<dbReference type="OrthoDB" id="1099at2759"/>
<keyword evidence="3" id="KW-0813">Transport</keyword>
<proteinExistence type="inferred from homology"/>
<evidence type="ECO:0000256" key="9">
    <source>
        <dbReference type="SAM" id="Phobius"/>
    </source>
</evidence>
<evidence type="ECO:0000256" key="5">
    <source>
        <dbReference type="ARBA" id="ARBA00022692"/>
    </source>
</evidence>
<feature type="transmembrane region" description="Helical" evidence="9">
    <location>
        <begin position="320"/>
        <end position="337"/>
    </location>
</feature>
<feature type="transmembrane region" description="Helical" evidence="9">
    <location>
        <begin position="93"/>
        <end position="113"/>
    </location>
</feature>
<dbReference type="Gene3D" id="1.50.10.150">
    <property type="entry name" value="Voltage-dependent anion channel"/>
    <property type="match status" value="1"/>
</dbReference>
<evidence type="ECO:0000256" key="1">
    <source>
        <dbReference type="ARBA" id="ARBA00004651"/>
    </source>
</evidence>
<dbReference type="eggNOG" id="ENOG502QT02">
    <property type="taxonomic scope" value="Eukaryota"/>
</dbReference>
<dbReference type="InterPro" id="IPR051629">
    <property type="entry name" value="Sulfite_efflux_TDT"/>
</dbReference>
<evidence type="ECO:0000256" key="7">
    <source>
        <dbReference type="ARBA" id="ARBA00023136"/>
    </source>
</evidence>
<keyword evidence="6 9" id="KW-1133">Transmembrane helix</keyword>
<dbReference type="PANTHER" id="PTHR31686:SF1">
    <property type="entry name" value="SULFITE EFFLUX PUMP SSU1"/>
    <property type="match status" value="1"/>
</dbReference>
<feature type="transmembrane region" description="Helical" evidence="9">
    <location>
        <begin position="391"/>
        <end position="416"/>
    </location>
</feature>
<feature type="transmembrane region" description="Helical" evidence="9">
    <location>
        <begin position="212"/>
        <end position="241"/>
    </location>
</feature>
<keyword evidence="7 9" id="KW-0472">Membrane</keyword>
<dbReference type="InParanoid" id="G0VIE8"/>
<feature type="region of interest" description="Disordered" evidence="8">
    <location>
        <begin position="440"/>
        <end position="464"/>
    </location>
</feature>
<evidence type="ECO:0000313" key="11">
    <source>
        <dbReference type="Proteomes" id="UP000001640"/>
    </source>
</evidence>
<feature type="transmembrane region" description="Helical" evidence="9">
    <location>
        <begin position="134"/>
        <end position="157"/>
    </location>
</feature>
<evidence type="ECO:0008006" key="12">
    <source>
        <dbReference type="Google" id="ProtNLM"/>
    </source>
</evidence>
<evidence type="ECO:0000313" key="10">
    <source>
        <dbReference type="EMBL" id="CCC71183.1"/>
    </source>
</evidence>
<comment type="subcellular location">
    <subcellularLocation>
        <location evidence="1">Cell membrane</location>
        <topology evidence="1">Multi-pass membrane protein</topology>
    </subcellularLocation>
</comment>
<dbReference type="KEGG" id="ncs:NCAS_0G02960"/>
<sequence length="464" mass="53598">MLSLSFDPHRVIRHFEPYLFVMVMGTGISADILYSFPYPAQWLKICSYIMFAIASLLFIFLQIFCIIHLIWYIKKKSFKEYYDFYFRNMSHNVFWGTYPMGIITLLNYLHNLAENELSHTAHSRRIMIFVYAIWWYDLFISLLIAWGITFLIWQSYYSKNDNDNTEDLLLTTASTNLKSVLILAVVPLVVAASSAGLFTMKDLFARTFNRNIQLLTLVITALLWLHALIFVFILITIYFWSLYVNKLPAMSQVFTLFLVLGPLGQGSFGILLLTDNIKVYVEKYYPQPTGQNLQQAILLTAIPWSFKIIGLSLALALQSMGYFFTIICFVSICSYCTTEIQDDDTGKKSRIYSFHKGFWAVTFPMGTMSLGSTEIHVQYEQFVPLSAFRVIGTIYAAVCILWTILCLLGTTYLYIWPPIQRYRHRKLLKGDCDIDSESILPTTNKNELPSTTNSTSMQTRFESH</sequence>